<dbReference type="RefSeq" id="XP_041190021.1">
    <property type="nucleotide sequence ID" value="XM_041336404.1"/>
</dbReference>
<dbReference type="Proteomes" id="UP000807769">
    <property type="component" value="Unassembled WGS sequence"/>
</dbReference>
<comment type="caution">
    <text evidence="1">The sequence shown here is derived from an EMBL/GenBank/DDBJ whole genome shotgun (WGS) entry which is preliminary data.</text>
</comment>
<protein>
    <submittedName>
        <fullName evidence="1">Uncharacterized protein</fullName>
    </submittedName>
</protein>
<dbReference type="AlphaFoldDB" id="A0A9P7E593"/>
<evidence type="ECO:0000313" key="1">
    <source>
        <dbReference type="EMBL" id="KAG1811422.1"/>
    </source>
</evidence>
<dbReference type="GeneID" id="64630421"/>
<reference evidence="1" key="1">
    <citation type="journal article" date="2020" name="New Phytol.">
        <title>Comparative genomics reveals dynamic genome evolution in host specialist ectomycorrhizal fungi.</title>
        <authorList>
            <person name="Lofgren L.A."/>
            <person name="Nguyen N.H."/>
            <person name="Vilgalys R."/>
            <person name="Ruytinx J."/>
            <person name="Liao H.L."/>
            <person name="Branco S."/>
            <person name="Kuo A."/>
            <person name="LaButti K."/>
            <person name="Lipzen A."/>
            <person name="Andreopoulos W."/>
            <person name="Pangilinan J."/>
            <person name="Riley R."/>
            <person name="Hundley H."/>
            <person name="Na H."/>
            <person name="Barry K."/>
            <person name="Grigoriev I.V."/>
            <person name="Stajich J.E."/>
            <person name="Kennedy P.G."/>
        </authorList>
    </citation>
    <scope>NUCLEOTIDE SEQUENCE</scope>
    <source>
        <strain evidence="1">MN1</strain>
    </source>
</reference>
<dbReference type="EMBL" id="JABBWG010000029">
    <property type="protein sequence ID" value="KAG1811422.1"/>
    <property type="molecule type" value="Genomic_DNA"/>
</dbReference>
<name>A0A9P7E593_9AGAM</name>
<sequence>MYFGKYWHTRRTMGLELDPRCPYIIIYHMFPYTCSGHPHCVHSAPYQPTQSYSLVSTPAPCLV</sequence>
<accession>A0A9P7E593</accession>
<evidence type="ECO:0000313" key="2">
    <source>
        <dbReference type="Proteomes" id="UP000807769"/>
    </source>
</evidence>
<keyword evidence="2" id="KW-1185">Reference proteome</keyword>
<gene>
    <name evidence="1" type="ORF">BJ212DRAFT_1374373</name>
</gene>
<proteinExistence type="predicted"/>
<organism evidence="1 2">
    <name type="scientific">Suillus subaureus</name>
    <dbReference type="NCBI Taxonomy" id="48587"/>
    <lineage>
        <taxon>Eukaryota</taxon>
        <taxon>Fungi</taxon>
        <taxon>Dikarya</taxon>
        <taxon>Basidiomycota</taxon>
        <taxon>Agaricomycotina</taxon>
        <taxon>Agaricomycetes</taxon>
        <taxon>Agaricomycetidae</taxon>
        <taxon>Boletales</taxon>
        <taxon>Suillineae</taxon>
        <taxon>Suillaceae</taxon>
        <taxon>Suillus</taxon>
    </lineage>
</organism>